<keyword evidence="2" id="KW-1185">Reference proteome</keyword>
<gene>
    <name evidence="1" type="ORF">J7I42_15660</name>
</gene>
<dbReference type="Proteomes" id="UP000677244">
    <property type="component" value="Unassembled WGS sequence"/>
</dbReference>
<evidence type="ECO:0000313" key="2">
    <source>
        <dbReference type="Proteomes" id="UP000677244"/>
    </source>
</evidence>
<proteinExistence type="predicted"/>
<dbReference type="Gene3D" id="2.40.160.20">
    <property type="match status" value="1"/>
</dbReference>
<evidence type="ECO:0008006" key="3">
    <source>
        <dbReference type="Google" id="ProtNLM"/>
    </source>
</evidence>
<sequence length="224" mass="24489">MRKYTLLIVVNLLAAAVYSQETRIYGYGNYVFQDQVESYSSSTNYFNGTIEDGGMWGVGLEFKVHDEYGLELLYQRHDTKAVVHYYDLASVGDKGGDVDLGINWIMAGANRYLTEKRSLEPFAGLMLGVAIIDAKNPDNGNKQSATKFAWGFRLGTNVLVSERIGFRFHAQIQSATQAAGGGLYFGTGGAGVGVSTYSSMTQFVLGGGVFVRFGHPDPKPTRHP</sequence>
<dbReference type="SUPFAM" id="SSF56925">
    <property type="entry name" value="OMPA-like"/>
    <property type="match status" value="1"/>
</dbReference>
<organism evidence="1 2">
    <name type="scientific">Niastella soli</name>
    <dbReference type="NCBI Taxonomy" id="2821487"/>
    <lineage>
        <taxon>Bacteria</taxon>
        <taxon>Pseudomonadati</taxon>
        <taxon>Bacteroidota</taxon>
        <taxon>Chitinophagia</taxon>
        <taxon>Chitinophagales</taxon>
        <taxon>Chitinophagaceae</taxon>
        <taxon>Niastella</taxon>
    </lineage>
</organism>
<evidence type="ECO:0000313" key="1">
    <source>
        <dbReference type="EMBL" id="MBO9201718.1"/>
    </source>
</evidence>
<comment type="caution">
    <text evidence="1">The sequence shown here is derived from an EMBL/GenBank/DDBJ whole genome shotgun (WGS) entry which is preliminary data.</text>
</comment>
<name>A0ABS3YVD5_9BACT</name>
<dbReference type="RefSeq" id="WP_209139772.1">
    <property type="nucleotide sequence ID" value="NZ_JAGHKO010000004.1"/>
</dbReference>
<dbReference type="InterPro" id="IPR011250">
    <property type="entry name" value="OMP/PagP_B-barrel"/>
</dbReference>
<dbReference type="EMBL" id="JAGHKO010000004">
    <property type="protein sequence ID" value="MBO9201718.1"/>
    <property type="molecule type" value="Genomic_DNA"/>
</dbReference>
<accession>A0ABS3YVD5</accession>
<reference evidence="1 2" key="1">
    <citation type="submission" date="2021-03" db="EMBL/GenBank/DDBJ databases">
        <title>Assistant Professor.</title>
        <authorList>
            <person name="Huq M.A."/>
        </authorList>
    </citation>
    <scope>NUCLEOTIDE SEQUENCE [LARGE SCALE GENOMIC DNA]</scope>
    <source>
        <strain evidence="1 2">MAH-29</strain>
    </source>
</reference>
<protein>
    <recommendedName>
        <fullName evidence="3">Outer membrane protein beta-barrel domain-containing protein</fullName>
    </recommendedName>
</protein>